<dbReference type="Proteomes" id="UP000199691">
    <property type="component" value="Unassembled WGS sequence"/>
</dbReference>
<organism evidence="1 2">
    <name type="scientific">Lentzea jiangxiensis</name>
    <dbReference type="NCBI Taxonomy" id="641025"/>
    <lineage>
        <taxon>Bacteria</taxon>
        <taxon>Bacillati</taxon>
        <taxon>Actinomycetota</taxon>
        <taxon>Actinomycetes</taxon>
        <taxon>Pseudonocardiales</taxon>
        <taxon>Pseudonocardiaceae</taxon>
        <taxon>Lentzea</taxon>
    </lineage>
</organism>
<gene>
    <name evidence="1" type="ORF">SAMN05421507_12314</name>
</gene>
<proteinExistence type="predicted"/>
<name>A0A1H0WTW8_9PSEU</name>
<evidence type="ECO:0000313" key="1">
    <source>
        <dbReference type="EMBL" id="SDP94040.1"/>
    </source>
</evidence>
<keyword evidence="2" id="KW-1185">Reference proteome</keyword>
<dbReference type="AlphaFoldDB" id="A0A1H0WTW8"/>
<reference evidence="2" key="1">
    <citation type="submission" date="2016-10" db="EMBL/GenBank/DDBJ databases">
        <authorList>
            <person name="Varghese N."/>
            <person name="Submissions S."/>
        </authorList>
    </citation>
    <scope>NUCLEOTIDE SEQUENCE [LARGE SCALE GENOMIC DNA]</scope>
    <source>
        <strain evidence="2">CGMCC 4.6609</strain>
    </source>
</reference>
<accession>A0A1H0WTW8</accession>
<dbReference type="EMBL" id="FNIX01000023">
    <property type="protein sequence ID" value="SDP94040.1"/>
    <property type="molecule type" value="Genomic_DNA"/>
</dbReference>
<evidence type="ECO:0008006" key="3">
    <source>
        <dbReference type="Google" id="ProtNLM"/>
    </source>
</evidence>
<protein>
    <recommendedName>
        <fullName evidence="3">Restriction endonuclease</fullName>
    </recommendedName>
</protein>
<sequence>MPGASEMSYSTVSMGLRAPRVVIVIDGGERWTYQARRALYLAGRVWGGAGFAVVPHRSGVVTPVLLRACRAYDPDFVVVVPTTERRERRAPGPFDASDWDELPASAIDREAGFQEGIDRRLRRKADERARVMVAEACSPYRRAYGGKIRREKVTVLTPGTEDLCLAVNLPGARGGATLACPPDWGGLLGVALASRLGTAVGPTPDAGEPEVAPNARYAISKRWFGDSTVPWPVELMHYPPSIAAAGVDRRTVPYATAESMTGLVTVFHSPVGGERTSLSVVGDEPEDFALARLWTLTFGSGVWLPSVFDIFEDRPSLVGRSRLRGMVDDLADERISTVFTSTSHDLVAIESLVGRLELRSGAGWRTVVQPADLDWHQAVRTHLAVDGQFEEHHAVPTTVDASGTRSMAAPLPPPVLEDIQPPPIGELIWHVDVAWSNSKLVRGRGLDDRELCASNSPPENTWVRSARNAISFQSKRVDLILSGVTDVNRLARPLLCDLSLEAWVYAAARSKDLVARLSEPGHRAALIERMFGERAGLVEFFGGPLLPALRAMRPEQSQTTDAYPNGEGVVLAAGEGVLAFEGFRLSSRSMDPVEVRERLDAALRPGVLRRGLVLECSVCTRKQFQPIVKIGQTWTCTRCDVVCDLDMSAWKLPPAEPTWYYDLHPVARDVLRENGEVASLLSKFLRSDLPGADSEYQDVEGLEVLDNGVPQVELDLIAHAAGKLVIAECKSTSELSGKRGEARNEVWKKCRAAEILGADILVFATTAPAWNDRAAKQIQGAIDSFEWGATGAADVHLVAGLGADRPTVQVLTRFTRHHGVG</sequence>
<evidence type="ECO:0000313" key="2">
    <source>
        <dbReference type="Proteomes" id="UP000199691"/>
    </source>
</evidence>